<evidence type="ECO:0000313" key="2">
    <source>
        <dbReference type="Proteomes" id="UP000828390"/>
    </source>
</evidence>
<keyword evidence="2" id="KW-1185">Reference proteome</keyword>
<dbReference type="EMBL" id="JAIWYP010000004">
    <property type="protein sequence ID" value="KAH3838141.1"/>
    <property type="molecule type" value="Genomic_DNA"/>
</dbReference>
<gene>
    <name evidence="1" type="ORF">DPMN_111547</name>
</gene>
<comment type="caution">
    <text evidence="1">The sequence shown here is derived from an EMBL/GenBank/DDBJ whole genome shotgun (WGS) entry which is preliminary data.</text>
</comment>
<dbReference type="AlphaFoldDB" id="A0A9D4QNX8"/>
<protein>
    <submittedName>
        <fullName evidence="1">Uncharacterized protein</fullName>
    </submittedName>
</protein>
<proteinExistence type="predicted"/>
<reference evidence="1" key="1">
    <citation type="journal article" date="2019" name="bioRxiv">
        <title>The Genome of the Zebra Mussel, Dreissena polymorpha: A Resource for Invasive Species Research.</title>
        <authorList>
            <person name="McCartney M.A."/>
            <person name="Auch B."/>
            <person name="Kono T."/>
            <person name="Mallez S."/>
            <person name="Zhang Y."/>
            <person name="Obille A."/>
            <person name="Becker A."/>
            <person name="Abrahante J.E."/>
            <person name="Garbe J."/>
            <person name="Badalamenti J.P."/>
            <person name="Herman A."/>
            <person name="Mangelson H."/>
            <person name="Liachko I."/>
            <person name="Sullivan S."/>
            <person name="Sone E.D."/>
            <person name="Koren S."/>
            <person name="Silverstein K.A.T."/>
            <person name="Beckman K.B."/>
            <person name="Gohl D.M."/>
        </authorList>
    </citation>
    <scope>NUCLEOTIDE SEQUENCE</scope>
    <source>
        <strain evidence="1">Duluth1</strain>
        <tissue evidence="1">Whole animal</tissue>
    </source>
</reference>
<accession>A0A9D4QNX8</accession>
<organism evidence="1 2">
    <name type="scientific">Dreissena polymorpha</name>
    <name type="common">Zebra mussel</name>
    <name type="synonym">Mytilus polymorpha</name>
    <dbReference type="NCBI Taxonomy" id="45954"/>
    <lineage>
        <taxon>Eukaryota</taxon>
        <taxon>Metazoa</taxon>
        <taxon>Spiralia</taxon>
        <taxon>Lophotrochozoa</taxon>
        <taxon>Mollusca</taxon>
        <taxon>Bivalvia</taxon>
        <taxon>Autobranchia</taxon>
        <taxon>Heteroconchia</taxon>
        <taxon>Euheterodonta</taxon>
        <taxon>Imparidentia</taxon>
        <taxon>Neoheterodontei</taxon>
        <taxon>Myida</taxon>
        <taxon>Dreissenoidea</taxon>
        <taxon>Dreissenidae</taxon>
        <taxon>Dreissena</taxon>
    </lineage>
</organism>
<reference evidence="1" key="2">
    <citation type="submission" date="2020-11" db="EMBL/GenBank/DDBJ databases">
        <authorList>
            <person name="McCartney M.A."/>
            <person name="Auch B."/>
            <person name="Kono T."/>
            <person name="Mallez S."/>
            <person name="Becker A."/>
            <person name="Gohl D.M."/>
            <person name="Silverstein K.A.T."/>
            <person name="Koren S."/>
            <person name="Bechman K.B."/>
            <person name="Herman A."/>
            <person name="Abrahante J.E."/>
            <person name="Garbe J."/>
        </authorList>
    </citation>
    <scope>NUCLEOTIDE SEQUENCE</scope>
    <source>
        <strain evidence="1">Duluth1</strain>
        <tissue evidence="1">Whole animal</tissue>
    </source>
</reference>
<dbReference type="Proteomes" id="UP000828390">
    <property type="component" value="Unassembled WGS sequence"/>
</dbReference>
<sequence length="77" mass="8901">MLVFLAARPLVTAVYVFAVQSFISHVVHRIRTFPATEHDGHVVDNPQHAQWRNVLRAFPRAHHINHSVVRYVQTPLQ</sequence>
<evidence type="ECO:0000313" key="1">
    <source>
        <dbReference type="EMBL" id="KAH3838141.1"/>
    </source>
</evidence>
<name>A0A9D4QNX8_DREPO</name>